<reference evidence="2" key="1">
    <citation type="journal article" date="2022" name="bioRxiv">
        <title>Sequencing and chromosome-scale assembly of the giantPleurodeles waltlgenome.</title>
        <authorList>
            <person name="Brown T."/>
            <person name="Elewa A."/>
            <person name="Iarovenko S."/>
            <person name="Subramanian E."/>
            <person name="Araus A.J."/>
            <person name="Petzold A."/>
            <person name="Susuki M."/>
            <person name="Suzuki K.-i.T."/>
            <person name="Hayashi T."/>
            <person name="Toyoda A."/>
            <person name="Oliveira C."/>
            <person name="Osipova E."/>
            <person name="Leigh N.D."/>
            <person name="Simon A."/>
            <person name="Yun M.H."/>
        </authorList>
    </citation>
    <scope>NUCLEOTIDE SEQUENCE</scope>
    <source>
        <strain evidence="2">20211129_DDA</strain>
        <tissue evidence="2">Liver</tissue>
    </source>
</reference>
<name>A0AAV7NLI4_PLEWA</name>
<keyword evidence="3" id="KW-1185">Reference proteome</keyword>
<gene>
    <name evidence="2" type="ORF">NDU88_005026</name>
</gene>
<feature type="compositionally biased region" description="Basic and acidic residues" evidence="1">
    <location>
        <begin position="11"/>
        <end position="22"/>
    </location>
</feature>
<evidence type="ECO:0000313" key="2">
    <source>
        <dbReference type="EMBL" id="KAJ1116821.1"/>
    </source>
</evidence>
<evidence type="ECO:0000256" key="1">
    <source>
        <dbReference type="SAM" id="MobiDB-lite"/>
    </source>
</evidence>
<sequence>MVGILNPVREGSTKRSAGERVLRRTATRTDGGVAEMTGEGGLRGTEVCAAKETAVAEEPLETGGKYAPKEDDDLEDTATYEERRLLMRTKRPLQ</sequence>
<dbReference type="Proteomes" id="UP001066276">
    <property type="component" value="Chromosome 8"/>
</dbReference>
<protein>
    <submittedName>
        <fullName evidence="2">Uncharacterized protein</fullName>
    </submittedName>
</protein>
<accession>A0AAV7NLI4</accession>
<evidence type="ECO:0000313" key="3">
    <source>
        <dbReference type="Proteomes" id="UP001066276"/>
    </source>
</evidence>
<feature type="region of interest" description="Disordered" evidence="1">
    <location>
        <begin position="1"/>
        <end position="40"/>
    </location>
</feature>
<proteinExistence type="predicted"/>
<feature type="region of interest" description="Disordered" evidence="1">
    <location>
        <begin position="54"/>
        <end position="76"/>
    </location>
</feature>
<organism evidence="2 3">
    <name type="scientific">Pleurodeles waltl</name>
    <name type="common">Iberian ribbed newt</name>
    <dbReference type="NCBI Taxonomy" id="8319"/>
    <lineage>
        <taxon>Eukaryota</taxon>
        <taxon>Metazoa</taxon>
        <taxon>Chordata</taxon>
        <taxon>Craniata</taxon>
        <taxon>Vertebrata</taxon>
        <taxon>Euteleostomi</taxon>
        <taxon>Amphibia</taxon>
        <taxon>Batrachia</taxon>
        <taxon>Caudata</taxon>
        <taxon>Salamandroidea</taxon>
        <taxon>Salamandridae</taxon>
        <taxon>Pleurodelinae</taxon>
        <taxon>Pleurodeles</taxon>
    </lineage>
</organism>
<dbReference type="EMBL" id="JANPWB010000012">
    <property type="protein sequence ID" value="KAJ1116821.1"/>
    <property type="molecule type" value="Genomic_DNA"/>
</dbReference>
<dbReference type="AlphaFoldDB" id="A0AAV7NLI4"/>
<comment type="caution">
    <text evidence="2">The sequence shown here is derived from an EMBL/GenBank/DDBJ whole genome shotgun (WGS) entry which is preliminary data.</text>
</comment>